<evidence type="ECO:0000256" key="3">
    <source>
        <dbReference type="ARBA" id="ARBA00022670"/>
    </source>
</evidence>
<proteinExistence type="inferred from homology"/>
<name>A0A9D1FFL9_9PROT</name>
<dbReference type="SUPFAM" id="SSF55486">
    <property type="entry name" value="Metalloproteases ('zincins'), catalytic domain"/>
    <property type="match status" value="1"/>
</dbReference>
<evidence type="ECO:0000256" key="6">
    <source>
        <dbReference type="ARBA" id="ARBA00022833"/>
    </source>
</evidence>
<keyword evidence="7" id="KW-0482">Metalloprotease</keyword>
<dbReference type="InterPro" id="IPR018497">
    <property type="entry name" value="Peptidase_M13_C"/>
</dbReference>
<keyword evidence="4" id="KW-0479">Metal-binding</keyword>
<comment type="caution">
    <text evidence="10">The sequence shown here is derived from an EMBL/GenBank/DDBJ whole genome shotgun (WGS) entry which is preliminary data.</text>
</comment>
<dbReference type="GO" id="GO:0016485">
    <property type="term" value="P:protein processing"/>
    <property type="evidence" value="ECO:0007669"/>
    <property type="project" value="TreeGrafter"/>
</dbReference>
<dbReference type="InterPro" id="IPR000718">
    <property type="entry name" value="Peptidase_M13"/>
</dbReference>
<keyword evidence="6" id="KW-0862">Zinc</keyword>
<evidence type="ECO:0000256" key="1">
    <source>
        <dbReference type="ARBA" id="ARBA00001947"/>
    </source>
</evidence>
<dbReference type="EMBL" id="DVJI01000005">
    <property type="protein sequence ID" value="HIS70536.1"/>
    <property type="molecule type" value="Genomic_DNA"/>
</dbReference>
<reference evidence="10" key="2">
    <citation type="journal article" date="2021" name="PeerJ">
        <title>Extensive microbial diversity within the chicken gut microbiome revealed by metagenomics and culture.</title>
        <authorList>
            <person name="Gilroy R."/>
            <person name="Ravi A."/>
            <person name="Getino M."/>
            <person name="Pursley I."/>
            <person name="Horton D.L."/>
            <person name="Alikhan N.F."/>
            <person name="Baker D."/>
            <person name="Gharbi K."/>
            <person name="Hall N."/>
            <person name="Watson M."/>
            <person name="Adriaenssens E.M."/>
            <person name="Foster-Nyarko E."/>
            <person name="Jarju S."/>
            <person name="Secka A."/>
            <person name="Antonio M."/>
            <person name="Oren A."/>
            <person name="Chaudhuri R.R."/>
            <person name="La Ragione R."/>
            <person name="Hildebrand F."/>
            <person name="Pallen M.J."/>
        </authorList>
    </citation>
    <scope>NUCLEOTIDE SEQUENCE</scope>
    <source>
        <strain evidence="10">ChiGjej3B3-5194</strain>
    </source>
</reference>
<sequence>MNIGIKTENMDTTVNPGDDFFDYATLGWRRENPIPDDYTRYGAFEILHDKNLARVREIAETDTGKIGTLYAVAMNADKLNAEKTAPVAPYLAEIDKIKSADDLPAYLGHMHKFASAFWGDGVALDEKNSEYYLYNIGQGGIGLSRDYYFDEDEKSVEIRTKYRDFIAKQLKNFGINADAEKIYKLEERMARSFYPKEKLRDPNANYHKMTVADVRARFANFDWDTYLRERGANAATDININQPEAISESIAIMNDTDIGLIRDYLKYRIISAADTLLDDATYEISFDFYNRTMAGQMEQKPRWKRAVSLLDGALGEEIGHLYVDKYFSPAAKERMQQLVKNLQRALGMRIENLDWMSDETKKRAMEKLNTFHAKIGYPDKWRDYSDLSISADASLWENVVRVAAFEDGFWLAKIGQKKDPTIWYMNAHEINAYYDPSTNEICFPAGILQYPFFDMDADDAFNYGAIGSIIGHEMTHGFDDSGRQFDADGNLRDWWTAADADAFNARARVMRDFFDNIQVAPGVHANGEFTLGENLADYGGLTVSYTAYKNFGNASDTVENLTPDMRFFIAYAGAWAQNIRDAEALRLTKMDEHSLARWRVNGILPHIDAWYDAFNVTDADKMYVAPEKRVKLW</sequence>
<evidence type="ECO:0000256" key="5">
    <source>
        <dbReference type="ARBA" id="ARBA00022801"/>
    </source>
</evidence>
<dbReference type="PROSITE" id="PS51885">
    <property type="entry name" value="NEPRILYSIN"/>
    <property type="match status" value="1"/>
</dbReference>
<evidence type="ECO:0000313" key="11">
    <source>
        <dbReference type="Proteomes" id="UP000886742"/>
    </source>
</evidence>
<feature type="domain" description="Peptidase M13 C-terminal" evidence="8">
    <location>
        <begin position="431"/>
        <end position="630"/>
    </location>
</feature>
<dbReference type="GO" id="GO:0004222">
    <property type="term" value="F:metalloendopeptidase activity"/>
    <property type="evidence" value="ECO:0007669"/>
    <property type="project" value="InterPro"/>
</dbReference>
<dbReference type="InterPro" id="IPR008753">
    <property type="entry name" value="Peptidase_M13_N"/>
</dbReference>
<evidence type="ECO:0000256" key="7">
    <source>
        <dbReference type="ARBA" id="ARBA00023049"/>
    </source>
</evidence>
<dbReference type="GO" id="GO:0046872">
    <property type="term" value="F:metal ion binding"/>
    <property type="evidence" value="ECO:0007669"/>
    <property type="project" value="UniProtKB-KW"/>
</dbReference>
<dbReference type="PANTHER" id="PTHR11733">
    <property type="entry name" value="ZINC METALLOPROTEASE FAMILY M13 NEPRILYSIN-RELATED"/>
    <property type="match status" value="1"/>
</dbReference>
<comment type="cofactor">
    <cofactor evidence="1">
        <name>Zn(2+)</name>
        <dbReference type="ChEBI" id="CHEBI:29105"/>
    </cofactor>
</comment>
<protein>
    <submittedName>
        <fullName evidence="10">M13 family metallopeptidase</fullName>
    </submittedName>
</protein>
<evidence type="ECO:0000313" key="10">
    <source>
        <dbReference type="EMBL" id="HIS70536.1"/>
    </source>
</evidence>
<dbReference type="PANTHER" id="PTHR11733:SF167">
    <property type="entry name" value="FI17812P1-RELATED"/>
    <property type="match status" value="1"/>
</dbReference>
<evidence type="ECO:0000259" key="9">
    <source>
        <dbReference type="Pfam" id="PF05649"/>
    </source>
</evidence>
<dbReference type="InterPro" id="IPR042089">
    <property type="entry name" value="Peptidase_M13_dom_2"/>
</dbReference>
<dbReference type="Gene3D" id="3.40.390.10">
    <property type="entry name" value="Collagenase (Catalytic Domain)"/>
    <property type="match status" value="1"/>
</dbReference>
<organism evidence="10 11">
    <name type="scientific">Candidatus Enterousia intestinigallinarum</name>
    <dbReference type="NCBI Taxonomy" id="2840790"/>
    <lineage>
        <taxon>Bacteria</taxon>
        <taxon>Pseudomonadati</taxon>
        <taxon>Pseudomonadota</taxon>
        <taxon>Alphaproteobacteria</taxon>
        <taxon>Candidatus Enterousia</taxon>
    </lineage>
</organism>
<comment type="similarity">
    <text evidence="2">Belongs to the peptidase M13 family.</text>
</comment>
<dbReference type="AlphaFoldDB" id="A0A9D1FFL9"/>
<feature type="domain" description="Peptidase M13 N-terminal" evidence="9">
    <location>
        <begin position="16"/>
        <end position="378"/>
    </location>
</feature>
<reference evidence="10" key="1">
    <citation type="submission" date="2020-10" db="EMBL/GenBank/DDBJ databases">
        <authorList>
            <person name="Gilroy R."/>
        </authorList>
    </citation>
    <scope>NUCLEOTIDE SEQUENCE</scope>
    <source>
        <strain evidence="10">ChiGjej3B3-5194</strain>
    </source>
</reference>
<dbReference type="Proteomes" id="UP000886742">
    <property type="component" value="Unassembled WGS sequence"/>
</dbReference>
<gene>
    <name evidence="10" type="ORF">IAD02_00915</name>
</gene>
<keyword evidence="5" id="KW-0378">Hydrolase</keyword>
<keyword evidence="3" id="KW-0645">Protease</keyword>
<dbReference type="PRINTS" id="PR00786">
    <property type="entry name" value="NEPRILYSIN"/>
</dbReference>
<dbReference type="Pfam" id="PF01431">
    <property type="entry name" value="Peptidase_M13"/>
    <property type="match status" value="1"/>
</dbReference>
<evidence type="ECO:0000256" key="4">
    <source>
        <dbReference type="ARBA" id="ARBA00022723"/>
    </source>
</evidence>
<dbReference type="Pfam" id="PF05649">
    <property type="entry name" value="Peptidase_M13_N"/>
    <property type="match status" value="1"/>
</dbReference>
<evidence type="ECO:0000259" key="8">
    <source>
        <dbReference type="Pfam" id="PF01431"/>
    </source>
</evidence>
<dbReference type="Gene3D" id="1.10.1380.10">
    <property type="entry name" value="Neutral endopeptidase , domain2"/>
    <property type="match status" value="1"/>
</dbReference>
<evidence type="ECO:0000256" key="2">
    <source>
        <dbReference type="ARBA" id="ARBA00007357"/>
    </source>
</evidence>
<dbReference type="InterPro" id="IPR024079">
    <property type="entry name" value="MetalloPept_cat_dom_sf"/>
</dbReference>
<accession>A0A9D1FFL9</accession>
<dbReference type="GO" id="GO:0005886">
    <property type="term" value="C:plasma membrane"/>
    <property type="evidence" value="ECO:0007669"/>
    <property type="project" value="TreeGrafter"/>
</dbReference>
<dbReference type="CDD" id="cd08662">
    <property type="entry name" value="M13"/>
    <property type="match status" value="1"/>
</dbReference>